<feature type="signal peptide" evidence="1">
    <location>
        <begin position="1"/>
        <end position="24"/>
    </location>
</feature>
<dbReference type="InterPro" id="IPR036582">
    <property type="entry name" value="Mao_N_sf"/>
</dbReference>
<dbReference type="SUPFAM" id="SSF55383">
    <property type="entry name" value="Copper amine oxidase, domain N"/>
    <property type="match status" value="1"/>
</dbReference>
<organism evidence="3 4">
    <name type="scientific">Formimonas warabiya</name>
    <dbReference type="NCBI Taxonomy" id="1761012"/>
    <lineage>
        <taxon>Bacteria</taxon>
        <taxon>Bacillati</taxon>
        <taxon>Bacillota</taxon>
        <taxon>Clostridia</taxon>
        <taxon>Eubacteriales</taxon>
        <taxon>Peptococcaceae</taxon>
        <taxon>Candidatus Formimonas</taxon>
    </lineage>
</organism>
<evidence type="ECO:0000259" key="2">
    <source>
        <dbReference type="Pfam" id="PF07833"/>
    </source>
</evidence>
<dbReference type="Gene3D" id="3.30.457.10">
    <property type="entry name" value="Copper amine oxidase-like, N-terminal domain"/>
    <property type="match status" value="1"/>
</dbReference>
<keyword evidence="1" id="KW-0732">Signal</keyword>
<evidence type="ECO:0000256" key="1">
    <source>
        <dbReference type="SAM" id="SignalP"/>
    </source>
</evidence>
<dbReference type="InterPro" id="IPR012854">
    <property type="entry name" value="Cu_amine_oxidase-like_N"/>
</dbReference>
<feature type="domain" description="Copper amine oxidase-like N-terminal" evidence="2">
    <location>
        <begin position="52"/>
        <end position="151"/>
    </location>
</feature>
<reference evidence="3 4" key="1">
    <citation type="submission" date="2016-10" db="EMBL/GenBank/DDBJ databases">
        <title>Complete Genome Sequence of Peptococcaceae strain DCMF.</title>
        <authorList>
            <person name="Edwards R.J."/>
            <person name="Holland S.I."/>
            <person name="Deshpande N.P."/>
            <person name="Wong Y.K."/>
            <person name="Ertan H."/>
            <person name="Manefield M."/>
            <person name="Russell T.L."/>
            <person name="Lee M.J."/>
        </authorList>
    </citation>
    <scope>NUCLEOTIDE SEQUENCE [LARGE SCALE GENOMIC DNA]</scope>
    <source>
        <strain evidence="3 4">DCMF</strain>
    </source>
</reference>
<dbReference type="RefSeq" id="WP_148132727.1">
    <property type="nucleotide sequence ID" value="NZ_CP017634.1"/>
</dbReference>
<keyword evidence="4" id="KW-1185">Reference proteome</keyword>
<dbReference type="AlphaFoldDB" id="A0A3G1KM65"/>
<dbReference type="Proteomes" id="UP000323521">
    <property type="component" value="Chromosome"/>
</dbReference>
<name>A0A3G1KM65_FORW1</name>
<accession>A0A3G1KM65</accession>
<dbReference type="EMBL" id="CP017634">
    <property type="protein sequence ID" value="ATW23576.1"/>
    <property type="molecule type" value="Genomic_DNA"/>
</dbReference>
<protein>
    <recommendedName>
        <fullName evidence="2">Copper amine oxidase-like N-terminal domain-containing protein</fullName>
    </recommendedName>
</protein>
<proteinExistence type="predicted"/>
<dbReference type="Pfam" id="PF07833">
    <property type="entry name" value="Cu_amine_oxidN1"/>
    <property type="match status" value="1"/>
</dbReference>
<dbReference type="KEGG" id="fwa:DCMF_01095"/>
<evidence type="ECO:0000313" key="4">
    <source>
        <dbReference type="Proteomes" id="UP000323521"/>
    </source>
</evidence>
<dbReference type="OrthoDB" id="1803459at2"/>
<feature type="chain" id="PRO_5018059126" description="Copper amine oxidase-like N-terminal domain-containing protein" evidence="1">
    <location>
        <begin position="25"/>
        <end position="393"/>
    </location>
</feature>
<evidence type="ECO:0000313" key="3">
    <source>
        <dbReference type="EMBL" id="ATW23576.1"/>
    </source>
</evidence>
<gene>
    <name evidence="3" type="ORF">DCMF_01095</name>
</gene>
<sequence length="393" mass="44549">MKIAWKTGVLAMLILLTLSWTALAKGNDIQVKINSFGEWGEIVQNSLEFGDQEKPRIEQGRIFIPLRKIAENSGYTVLFDGEAKRVDLLDRYGKKIELTLFSKKATVNNKTVDLDVPAKMINRVTFVPLRFISESFDQVVKWDPATRTVFIDNFIISTPDYLFNQKTLELSKRDESGKGQHLVLGKIPMSVDWVSMYVTKTKNGNDVIVINNNSGAPHLYYDIHTIYVSGNEIIDQSVVNALFPGKAVISSDGEKVAMGDGKIVRVYDDKTKKVQYEYDLLALFEAEKDPNQGGSWETTYAILGFGDHYILVKDTYKMLTKMIYLDTNKIVNVYEAVLSKEEQEEALKNAGPFGSGDRLEFIEEENGKLIFSKSYYEAPYIKTKKVEYSLESL</sequence>